<sequence length="172" mass="19387">MEEIWKDVPGYEGKYQVSSMGNVKSLSRTIHSSNQYGEFEFQIKERVLRPGQHSREGHLSVVLNDPRKSCLVHQLVMLAFAGARPPGMVVCHNNGNPADNRLENLRYDTQAENVLDVLHSGRAWRKLTEDDVQAIRFGAWCGISATELGFMFGVAHQTISKVLTGRSFSWLK</sequence>
<dbReference type="InterPro" id="IPR010902">
    <property type="entry name" value="NUMOD4"/>
</dbReference>
<dbReference type="GO" id="GO:0016788">
    <property type="term" value="F:hydrolase activity, acting on ester bonds"/>
    <property type="evidence" value="ECO:0007669"/>
    <property type="project" value="InterPro"/>
</dbReference>
<dbReference type="SUPFAM" id="SSF54060">
    <property type="entry name" value="His-Me finger endonucleases"/>
    <property type="match status" value="1"/>
</dbReference>
<dbReference type="EMBL" id="BK015593">
    <property type="protein sequence ID" value="DAE14789.1"/>
    <property type="molecule type" value="Genomic_DNA"/>
</dbReference>
<evidence type="ECO:0000259" key="1">
    <source>
        <dbReference type="Pfam" id="PF07463"/>
    </source>
</evidence>
<keyword evidence="3" id="KW-0255">Endonuclease</keyword>
<proteinExistence type="predicted"/>
<feature type="domain" description="NUMOD4" evidence="1">
    <location>
        <begin position="3"/>
        <end position="63"/>
    </location>
</feature>
<name>A0A8S5Q7T3_9CAUD</name>
<organism evidence="3">
    <name type="scientific">Siphoviridae sp. ctTBd21</name>
    <dbReference type="NCBI Taxonomy" id="2825516"/>
    <lineage>
        <taxon>Viruses</taxon>
        <taxon>Duplodnaviria</taxon>
        <taxon>Heunggongvirae</taxon>
        <taxon>Uroviricota</taxon>
        <taxon>Caudoviricetes</taxon>
    </lineage>
</organism>
<evidence type="ECO:0000313" key="3">
    <source>
        <dbReference type="EMBL" id="DAE14789.1"/>
    </source>
</evidence>
<keyword evidence="3" id="KW-0378">Hydrolase</keyword>
<protein>
    <submittedName>
        <fullName evidence="3">Homing endonuclease</fullName>
    </submittedName>
</protein>
<dbReference type="Gene3D" id="3.90.75.20">
    <property type="match status" value="1"/>
</dbReference>
<evidence type="ECO:0000259" key="2">
    <source>
        <dbReference type="Pfam" id="PF13392"/>
    </source>
</evidence>
<keyword evidence="3" id="KW-0540">Nuclease</keyword>
<dbReference type="Pfam" id="PF13392">
    <property type="entry name" value="HNH_3"/>
    <property type="match status" value="1"/>
</dbReference>
<dbReference type="InterPro" id="IPR044925">
    <property type="entry name" value="His-Me_finger_sf"/>
</dbReference>
<reference evidence="3" key="1">
    <citation type="journal article" date="2021" name="Proc. Natl. Acad. Sci. U.S.A.">
        <title>A Catalog of Tens of Thousands of Viruses from Human Metagenomes Reveals Hidden Associations with Chronic Diseases.</title>
        <authorList>
            <person name="Tisza M.J."/>
            <person name="Buck C.B."/>
        </authorList>
    </citation>
    <scope>NUCLEOTIDE SEQUENCE</scope>
    <source>
        <strain evidence="3">CtTBd21</strain>
    </source>
</reference>
<feature type="domain" description="HNH nuclease" evidence="2">
    <location>
        <begin position="71"/>
        <end position="114"/>
    </location>
</feature>
<dbReference type="Pfam" id="PF07463">
    <property type="entry name" value="NUMOD4"/>
    <property type="match status" value="1"/>
</dbReference>
<accession>A0A8S5Q7T3</accession>
<dbReference type="GO" id="GO:0004519">
    <property type="term" value="F:endonuclease activity"/>
    <property type="evidence" value="ECO:0007669"/>
    <property type="project" value="UniProtKB-KW"/>
</dbReference>
<dbReference type="InterPro" id="IPR003615">
    <property type="entry name" value="HNH_nuc"/>
</dbReference>